<reference evidence="3" key="1">
    <citation type="journal article" date="2015" name="MBio">
        <title>Genome-resolved metagenomic analysis reveals roles for candidate phyla and other microbial community members in biogeochemical transformations in oil reservoirs.</title>
        <authorList>
            <person name="Hu P."/>
            <person name="Tom L."/>
            <person name="Singh A."/>
            <person name="Thomas B.C."/>
            <person name="Baker B.J."/>
            <person name="Piceno Y.M."/>
            <person name="Andersen G.L."/>
            <person name="Banfield J.F."/>
        </authorList>
    </citation>
    <scope>NUCLEOTIDE SEQUENCE [LARGE SCALE GENOMIC DNA]</scope>
    <source>
        <strain evidence="2">46_47</strain>
        <strain evidence="3">46_70</strain>
    </source>
</reference>
<dbReference type="EMBL" id="LGGW01000124">
    <property type="protein sequence ID" value="KUK88795.1"/>
    <property type="molecule type" value="Genomic_DNA"/>
</dbReference>
<organism evidence="3 5">
    <name type="scientific">Mesotoga infera</name>
    <dbReference type="NCBI Taxonomy" id="1236046"/>
    <lineage>
        <taxon>Bacteria</taxon>
        <taxon>Thermotogati</taxon>
        <taxon>Thermotogota</taxon>
        <taxon>Thermotogae</taxon>
        <taxon>Kosmotogales</taxon>
        <taxon>Kosmotogaceae</taxon>
        <taxon>Mesotoga</taxon>
    </lineage>
</organism>
<dbReference type="PANTHER" id="PTHR42695:SF5">
    <property type="entry name" value="GLUTAMINE AMIDOTRANSFERASE YLR126C-RELATED"/>
    <property type="match status" value="1"/>
</dbReference>
<dbReference type="AlphaFoldDB" id="A0A124G0X4"/>
<feature type="domain" description="Glutamine amidotransferase" evidence="1">
    <location>
        <begin position="52"/>
        <end position="209"/>
    </location>
</feature>
<dbReference type="PROSITE" id="PS51273">
    <property type="entry name" value="GATASE_TYPE_1"/>
    <property type="match status" value="1"/>
</dbReference>
<dbReference type="EMBL" id="LGGH01000262">
    <property type="protein sequence ID" value="KUK66046.1"/>
    <property type="molecule type" value="Genomic_DNA"/>
</dbReference>
<evidence type="ECO:0000313" key="3">
    <source>
        <dbReference type="EMBL" id="KUK88795.1"/>
    </source>
</evidence>
<dbReference type="Proteomes" id="UP000054260">
    <property type="component" value="Unassembled WGS sequence"/>
</dbReference>
<gene>
    <name evidence="2" type="ORF">XD86_1351</name>
    <name evidence="3" type="ORF">XE02_1193</name>
</gene>
<proteinExistence type="predicted"/>
<dbReference type="InterPro" id="IPR029062">
    <property type="entry name" value="Class_I_gatase-like"/>
</dbReference>
<comment type="caution">
    <text evidence="3">The sequence shown here is derived from an EMBL/GenBank/DDBJ whole genome shotgun (WGS) entry which is preliminary data.</text>
</comment>
<dbReference type="PATRIC" id="fig|1236046.5.peg.1055"/>
<reference evidence="4 5" key="2">
    <citation type="journal article" date="2015" name="MBio">
        <title>Genome-Resolved Metagenomic Analysis Reveals Roles for Candidate Phyla and Other Microbial Community Members in Biogeochemical Transformations in Oil Reservoirs.</title>
        <authorList>
            <person name="Hu P."/>
            <person name="Tom L."/>
            <person name="Singh A."/>
            <person name="Thomas B.C."/>
            <person name="Baker B.J."/>
            <person name="Piceno Y.M."/>
            <person name="Andersen G.L."/>
            <person name="Banfield J.F."/>
        </authorList>
    </citation>
    <scope>NUCLEOTIDE SEQUENCE [LARGE SCALE GENOMIC DNA]</scope>
</reference>
<evidence type="ECO:0000313" key="2">
    <source>
        <dbReference type="EMBL" id="KUK66046.1"/>
    </source>
</evidence>
<name>A0A124G0X4_9BACT</name>
<evidence type="ECO:0000313" key="5">
    <source>
        <dbReference type="Proteomes" id="UP000055014"/>
    </source>
</evidence>
<dbReference type="Proteomes" id="UP000055014">
    <property type="component" value="Unassembled WGS sequence"/>
</dbReference>
<dbReference type="SUPFAM" id="SSF52317">
    <property type="entry name" value="Class I glutamine amidotransferase-like"/>
    <property type="match status" value="1"/>
</dbReference>
<dbReference type="Gene3D" id="3.40.50.880">
    <property type="match status" value="1"/>
</dbReference>
<accession>A0A124G0X4</accession>
<dbReference type="InterPro" id="IPR017926">
    <property type="entry name" value="GATASE"/>
</dbReference>
<sequence>MKDNALVSAARVILIVVLKLCAAGLLLGSDGKAGTIALFLNDPAYEFKLSPIERSLAEQGIKYTIFNIFNDELPEDETKFSAVIIAGGDSMRNYIDWNDNVYRGGEIILRGEVPILGICLGHQIISRVFGSVLYYSDERRWHEVTFLKDDEILEGFDNGLLVWENHAYAVASIPDQFELFARGNVTPIQMMKHKDKPIYGVQFHPETQGGFLRNPPGWQLIKNFAKLAGASVVDPPLPEDGRKVFPY</sequence>
<evidence type="ECO:0000313" key="4">
    <source>
        <dbReference type="Proteomes" id="UP000054260"/>
    </source>
</evidence>
<evidence type="ECO:0000259" key="1">
    <source>
        <dbReference type="Pfam" id="PF00117"/>
    </source>
</evidence>
<dbReference type="Pfam" id="PF00117">
    <property type="entry name" value="GATase"/>
    <property type="match status" value="1"/>
</dbReference>
<dbReference type="GO" id="GO:0005829">
    <property type="term" value="C:cytosol"/>
    <property type="evidence" value="ECO:0007669"/>
    <property type="project" value="TreeGrafter"/>
</dbReference>
<dbReference type="InterPro" id="IPR044992">
    <property type="entry name" value="ChyE-like"/>
</dbReference>
<dbReference type="PRINTS" id="PR00096">
    <property type="entry name" value="GATASE"/>
</dbReference>
<dbReference type="PANTHER" id="PTHR42695">
    <property type="entry name" value="GLUTAMINE AMIDOTRANSFERASE YLR126C-RELATED"/>
    <property type="match status" value="1"/>
</dbReference>
<protein>
    <submittedName>
        <fullName evidence="3">GMP synthase family protein</fullName>
    </submittedName>
</protein>